<dbReference type="InterPro" id="IPR025668">
    <property type="entry name" value="Tnp_DDE_dom"/>
</dbReference>
<organism evidence="2">
    <name type="scientific">Clostridium paraputrificum</name>
    <dbReference type="NCBI Taxonomy" id="29363"/>
    <lineage>
        <taxon>Bacteria</taxon>
        <taxon>Bacillati</taxon>
        <taxon>Bacillota</taxon>
        <taxon>Clostridia</taxon>
        <taxon>Eubacteriales</taxon>
        <taxon>Clostridiaceae</taxon>
        <taxon>Clostridium</taxon>
    </lineage>
</organism>
<gene>
    <name evidence="2" type="ORF">CPLFYP93_00755</name>
</gene>
<proteinExistence type="predicted"/>
<evidence type="ECO:0000259" key="1">
    <source>
        <dbReference type="Pfam" id="PF13751"/>
    </source>
</evidence>
<sequence length="163" mass="19145">MDYKEEKDFYTCRNGKQLNVESVKFRNSKTGYKSEKSIYICEYCSNCTYKNSCIKGNNSKTPLEERTKKFEISKKFNRQRKENLERIISEEGCLLRMNRSIQAEGSFAQIKHDMNFRRFMCRGRKNVLAESILLAMAHNINKLHSKIQGNCTGKHLFDFKKSA</sequence>
<dbReference type="PANTHER" id="PTHR33408:SF2">
    <property type="entry name" value="TRANSPOSASE DDE DOMAIN-CONTAINING PROTEIN"/>
    <property type="match status" value="1"/>
</dbReference>
<feature type="domain" description="Transposase DDE" evidence="1">
    <location>
        <begin position="11"/>
        <end position="144"/>
    </location>
</feature>
<dbReference type="PANTHER" id="PTHR33408">
    <property type="entry name" value="TRANSPOSASE"/>
    <property type="match status" value="1"/>
</dbReference>
<accession>A0A6N3A963</accession>
<protein>
    <recommendedName>
        <fullName evidence="1">Transposase DDE domain-containing protein</fullName>
    </recommendedName>
</protein>
<name>A0A6N3A963_9CLOT</name>
<reference evidence="2" key="1">
    <citation type="submission" date="2019-11" db="EMBL/GenBank/DDBJ databases">
        <authorList>
            <person name="Feng L."/>
        </authorList>
    </citation>
    <scope>NUCLEOTIDE SEQUENCE</scope>
    <source>
        <strain evidence="2">CParaputrificumLFYP93</strain>
    </source>
</reference>
<dbReference type="AlphaFoldDB" id="A0A6N3A963"/>
<dbReference type="Pfam" id="PF13751">
    <property type="entry name" value="DDE_Tnp_1_6"/>
    <property type="match status" value="1"/>
</dbReference>
<evidence type="ECO:0000313" key="2">
    <source>
        <dbReference type="EMBL" id="VYT84862.1"/>
    </source>
</evidence>
<dbReference type="EMBL" id="CACRTV010000029">
    <property type="protein sequence ID" value="VYT84862.1"/>
    <property type="molecule type" value="Genomic_DNA"/>
</dbReference>